<dbReference type="Pfam" id="PF00300">
    <property type="entry name" value="His_Phos_1"/>
    <property type="match status" value="1"/>
</dbReference>
<evidence type="ECO:0000313" key="3">
    <source>
        <dbReference type="EMBL" id="RLV49663.1"/>
    </source>
</evidence>
<dbReference type="Gene3D" id="3.40.50.1240">
    <property type="entry name" value="Phosphoglycerate mutase-like"/>
    <property type="match status" value="1"/>
</dbReference>
<dbReference type="OrthoDB" id="4697614at2"/>
<accession>A0A3L8P4K2</accession>
<dbReference type="CDD" id="cd07067">
    <property type="entry name" value="HP_PGM_like"/>
    <property type="match status" value="1"/>
</dbReference>
<evidence type="ECO:0000256" key="1">
    <source>
        <dbReference type="PIRSR" id="PIRSR613078-1"/>
    </source>
</evidence>
<feature type="active site" description="Tele-phosphohistidine intermediate" evidence="1">
    <location>
        <position position="9"/>
    </location>
</feature>
<dbReference type="PANTHER" id="PTHR48100">
    <property type="entry name" value="BROAD-SPECIFICITY PHOSPHATASE YOR283W-RELATED"/>
    <property type="match status" value="1"/>
</dbReference>
<dbReference type="InterPro" id="IPR029033">
    <property type="entry name" value="His_PPase_superfam"/>
</dbReference>
<evidence type="ECO:0000256" key="2">
    <source>
        <dbReference type="PIRSR" id="PIRSR613078-2"/>
    </source>
</evidence>
<reference evidence="3 4" key="1">
    <citation type="submission" date="2018-10" db="EMBL/GenBank/DDBJ databases">
        <title>Marmoricola sp. 4Q3S-7 whole genome shotgun sequence.</title>
        <authorList>
            <person name="Li F."/>
        </authorList>
    </citation>
    <scope>NUCLEOTIDE SEQUENCE [LARGE SCALE GENOMIC DNA]</scope>
    <source>
        <strain evidence="3 4">4Q3S-7</strain>
    </source>
</reference>
<feature type="binding site" evidence="2">
    <location>
        <begin position="8"/>
        <end position="15"/>
    </location>
    <ligand>
        <name>substrate</name>
    </ligand>
</feature>
<proteinExistence type="predicted"/>
<keyword evidence="4" id="KW-1185">Reference proteome</keyword>
<dbReference type="InterPro" id="IPR050275">
    <property type="entry name" value="PGM_Phosphatase"/>
</dbReference>
<comment type="caution">
    <text evidence="3">The sequence shown here is derived from an EMBL/GenBank/DDBJ whole genome shotgun (WGS) entry which is preliminary data.</text>
</comment>
<dbReference type="AlphaFoldDB" id="A0A3L8P4K2"/>
<dbReference type="SMART" id="SM00855">
    <property type="entry name" value="PGAM"/>
    <property type="match status" value="1"/>
</dbReference>
<dbReference type="InterPro" id="IPR013078">
    <property type="entry name" value="His_Pase_superF_clade-1"/>
</dbReference>
<feature type="active site" description="Proton donor/acceptor" evidence="1">
    <location>
        <position position="82"/>
    </location>
</feature>
<dbReference type="PANTHER" id="PTHR48100:SF1">
    <property type="entry name" value="HISTIDINE PHOSPHATASE FAMILY PROTEIN-RELATED"/>
    <property type="match status" value="1"/>
</dbReference>
<dbReference type="Proteomes" id="UP000281708">
    <property type="component" value="Unassembled WGS sequence"/>
</dbReference>
<protein>
    <submittedName>
        <fullName evidence="3">Histidine phosphatase family protein</fullName>
    </submittedName>
</protein>
<sequence>MRRLVLLRHGRTAWNADLRAQGQTDVPLDETGREQAARVAPGIAALRPSALWSSDLARAAKTADAVAAACGLDLVLDPRLRELDVGDRSGLTPAEFAERFPLEHAAWARGEDSPRVPGEESLEQLVARVSAGLRALLAALGPDDLGVAVLHGWCAKAAMVDLLGLPPGSHAVVRGLDNCHAAVLLEHGTGLRLQAYNVDLGAATPS</sequence>
<dbReference type="RefSeq" id="WP_121805428.1">
    <property type="nucleotide sequence ID" value="NZ_RDBE01000006.1"/>
</dbReference>
<gene>
    <name evidence="3" type="ORF">D9V37_07015</name>
</gene>
<dbReference type="GO" id="GO:0005737">
    <property type="term" value="C:cytoplasm"/>
    <property type="evidence" value="ECO:0007669"/>
    <property type="project" value="TreeGrafter"/>
</dbReference>
<dbReference type="EMBL" id="RDBE01000006">
    <property type="protein sequence ID" value="RLV49663.1"/>
    <property type="molecule type" value="Genomic_DNA"/>
</dbReference>
<organism evidence="3 4">
    <name type="scientific">Nocardioides mangrovicus</name>
    <dbReference type="NCBI Taxonomy" id="2478913"/>
    <lineage>
        <taxon>Bacteria</taxon>
        <taxon>Bacillati</taxon>
        <taxon>Actinomycetota</taxon>
        <taxon>Actinomycetes</taxon>
        <taxon>Propionibacteriales</taxon>
        <taxon>Nocardioidaceae</taxon>
        <taxon>Nocardioides</taxon>
    </lineage>
</organism>
<dbReference type="SUPFAM" id="SSF53254">
    <property type="entry name" value="Phosphoglycerate mutase-like"/>
    <property type="match status" value="1"/>
</dbReference>
<dbReference type="GO" id="GO:0016791">
    <property type="term" value="F:phosphatase activity"/>
    <property type="evidence" value="ECO:0007669"/>
    <property type="project" value="TreeGrafter"/>
</dbReference>
<evidence type="ECO:0000313" key="4">
    <source>
        <dbReference type="Proteomes" id="UP000281708"/>
    </source>
</evidence>
<name>A0A3L8P4K2_9ACTN</name>
<feature type="binding site" evidence="2">
    <location>
        <position position="58"/>
    </location>
    <ligand>
        <name>substrate</name>
    </ligand>
</feature>